<dbReference type="EMBL" id="JBAWTH010000002">
    <property type="protein sequence ID" value="KAL2292916.1"/>
    <property type="molecule type" value="Genomic_DNA"/>
</dbReference>
<evidence type="ECO:0000313" key="2">
    <source>
        <dbReference type="Proteomes" id="UP001600888"/>
    </source>
</evidence>
<gene>
    <name evidence="1" type="ORF">FJTKL_07958</name>
</gene>
<evidence type="ECO:0000313" key="1">
    <source>
        <dbReference type="EMBL" id="KAL2292916.1"/>
    </source>
</evidence>
<accession>A0ABR4FEJ3</accession>
<organism evidence="1 2">
    <name type="scientific">Diaporthe vaccinii</name>
    <dbReference type="NCBI Taxonomy" id="105482"/>
    <lineage>
        <taxon>Eukaryota</taxon>
        <taxon>Fungi</taxon>
        <taxon>Dikarya</taxon>
        <taxon>Ascomycota</taxon>
        <taxon>Pezizomycotina</taxon>
        <taxon>Sordariomycetes</taxon>
        <taxon>Sordariomycetidae</taxon>
        <taxon>Diaporthales</taxon>
        <taxon>Diaporthaceae</taxon>
        <taxon>Diaporthe</taxon>
        <taxon>Diaporthe eres species complex</taxon>
    </lineage>
</organism>
<dbReference type="Proteomes" id="UP001600888">
    <property type="component" value="Unassembled WGS sequence"/>
</dbReference>
<reference evidence="1 2" key="1">
    <citation type="submission" date="2024-03" db="EMBL/GenBank/DDBJ databases">
        <title>A high-quality draft genome sequence of Diaporthe vaccinii, a causative agent of upright dieback and viscid rot disease in cranberry plants.</title>
        <authorList>
            <person name="Sarrasin M."/>
            <person name="Lang B.F."/>
            <person name="Burger G."/>
        </authorList>
    </citation>
    <scope>NUCLEOTIDE SEQUENCE [LARGE SCALE GENOMIC DNA]</scope>
    <source>
        <strain evidence="1 2">IS7</strain>
    </source>
</reference>
<protein>
    <submittedName>
        <fullName evidence="1">Uncharacterized protein</fullName>
    </submittedName>
</protein>
<proteinExistence type="predicted"/>
<name>A0ABR4FEJ3_9PEZI</name>
<comment type="caution">
    <text evidence="1">The sequence shown here is derived from an EMBL/GenBank/DDBJ whole genome shotgun (WGS) entry which is preliminary data.</text>
</comment>
<sequence length="107" mass="11620">MGNERTPFGPAMLKRYMSCATNLAHAGGTPATDGRRPGHILRSPFPSFPPIEQSRCSIPPFERCKATPRSLLEHLVDRSTTLLSSLSHGFGLIFCALLCSAVRLVVP</sequence>
<keyword evidence="2" id="KW-1185">Reference proteome</keyword>